<gene>
    <name evidence="2" type="ORF">LQG66_27880</name>
</gene>
<organism evidence="2 3">
    <name type="scientific">Bradyrhizobium ontarionense</name>
    <dbReference type="NCBI Taxonomy" id="2898149"/>
    <lineage>
        <taxon>Bacteria</taxon>
        <taxon>Pseudomonadati</taxon>
        <taxon>Pseudomonadota</taxon>
        <taxon>Alphaproteobacteria</taxon>
        <taxon>Hyphomicrobiales</taxon>
        <taxon>Nitrobacteraceae</taxon>
        <taxon>Bradyrhizobium</taxon>
    </lineage>
</organism>
<dbReference type="Proteomes" id="UP001431010">
    <property type="component" value="Chromosome"/>
</dbReference>
<evidence type="ECO:0000259" key="1">
    <source>
        <dbReference type="Pfam" id="PF01738"/>
    </source>
</evidence>
<protein>
    <submittedName>
        <fullName evidence="2">Dienelactone hydrolase family protein</fullName>
    </submittedName>
</protein>
<keyword evidence="2" id="KW-0378">Hydrolase</keyword>
<name>A0ABY3R6S7_9BRAD</name>
<keyword evidence="3" id="KW-1185">Reference proteome</keyword>
<reference evidence="2" key="1">
    <citation type="journal article" date="2024" name="Antonie Van Leeuwenhoek">
        <title>Bradyrhizobium ontarionense sp. nov., a novel bacterial symbiont isolated from Aeschynomene indica (Indian jointvetch), harbours photosynthesis, nitrogen fixation and nitrous oxide (N2O) reductase genes.</title>
        <authorList>
            <person name="Bromfield E.S.P."/>
            <person name="Cloutier S."/>
        </authorList>
    </citation>
    <scope>NUCLEOTIDE SEQUENCE</scope>
    <source>
        <strain evidence="2">A19</strain>
    </source>
</reference>
<dbReference type="InterPro" id="IPR002925">
    <property type="entry name" value="Dienelactn_hydro"/>
</dbReference>
<dbReference type="SUPFAM" id="SSF53474">
    <property type="entry name" value="alpha/beta-Hydrolases"/>
    <property type="match status" value="1"/>
</dbReference>
<dbReference type="PANTHER" id="PTHR46623:SF6">
    <property type="entry name" value="ALPHA_BETA-HYDROLASES SUPERFAMILY PROTEIN"/>
    <property type="match status" value="1"/>
</dbReference>
<dbReference type="EMBL" id="CP088156">
    <property type="protein sequence ID" value="UFZ03040.1"/>
    <property type="molecule type" value="Genomic_DNA"/>
</dbReference>
<dbReference type="InterPro" id="IPR051049">
    <property type="entry name" value="Dienelactone_hydrolase-like"/>
</dbReference>
<dbReference type="InterPro" id="IPR029058">
    <property type="entry name" value="AB_hydrolase_fold"/>
</dbReference>
<feature type="domain" description="Dienelactone hydrolase" evidence="1">
    <location>
        <begin position="8"/>
        <end position="210"/>
    </location>
</feature>
<evidence type="ECO:0000313" key="2">
    <source>
        <dbReference type="EMBL" id="UFZ03040.1"/>
    </source>
</evidence>
<dbReference type="GO" id="GO:0016787">
    <property type="term" value="F:hydrolase activity"/>
    <property type="evidence" value="ECO:0007669"/>
    <property type="project" value="UniProtKB-KW"/>
</dbReference>
<sequence>MTRYAAAGAGKRPGVLILHGARGVELRRRAYERYADALASAGTDAYLVRYYSPADDRALATITTREQRVAYQTERFDRWFERVSSAATAILAQPESSGRVGLLGFSLGGYVAAGTAARDNRFAALAVLYGGMPDNAASRVRRLPPLLELHGDADQNVPLARGEALVKLARAVGAPADQVIYPGRAHGFDFSDDDPMAADATDRVVRFFRTRLQAARE</sequence>
<accession>A0ABY3R6S7</accession>
<dbReference type="Pfam" id="PF01738">
    <property type="entry name" value="DLH"/>
    <property type="match status" value="1"/>
</dbReference>
<proteinExistence type="predicted"/>
<dbReference type="PANTHER" id="PTHR46623">
    <property type="entry name" value="CARBOXYMETHYLENEBUTENOLIDASE-RELATED"/>
    <property type="match status" value="1"/>
</dbReference>
<dbReference type="Gene3D" id="3.40.50.1820">
    <property type="entry name" value="alpha/beta hydrolase"/>
    <property type="match status" value="1"/>
</dbReference>
<dbReference type="RefSeq" id="WP_231318919.1">
    <property type="nucleotide sequence ID" value="NZ_CP088156.1"/>
</dbReference>
<evidence type="ECO:0000313" key="3">
    <source>
        <dbReference type="Proteomes" id="UP001431010"/>
    </source>
</evidence>